<dbReference type="GO" id="GO:0008270">
    <property type="term" value="F:zinc ion binding"/>
    <property type="evidence" value="ECO:0007669"/>
    <property type="project" value="UniProtKB-KW"/>
</dbReference>
<evidence type="ECO:0000256" key="1">
    <source>
        <dbReference type="ARBA" id="ARBA00022574"/>
    </source>
</evidence>
<dbReference type="GeneID" id="80894016"/>
<dbReference type="PROSITE" id="PS50294">
    <property type="entry name" value="WD_REPEATS_REGION"/>
    <property type="match status" value="1"/>
</dbReference>
<keyword evidence="3" id="KW-0677">Repeat</keyword>
<feature type="compositionally biased region" description="Polar residues" evidence="7">
    <location>
        <begin position="901"/>
        <end position="936"/>
    </location>
</feature>
<keyword evidence="2" id="KW-0479">Metal-binding</keyword>
<dbReference type="PANTHER" id="PTHR46200">
    <property type="entry name" value="GATOR COMPLEX PROTEIN WDR24"/>
    <property type="match status" value="1"/>
</dbReference>
<feature type="compositionally biased region" description="Polar residues" evidence="7">
    <location>
        <begin position="536"/>
        <end position="545"/>
    </location>
</feature>
<reference evidence="8" key="1">
    <citation type="journal article" date="2023" name="Access Microbiol">
        <title>De-novo genome assembly for Akanthomyces muscarius, a biocontrol agent of insect agricultural pests.</title>
        <authorList>
            <person name="Erdos Z."/>
            <person name="Studholme D.J."/>
            <person name="Raymond B."/>
            <person name="Sharma M."/>
        </authorList>
    </citation>
    <scope>NUCLEOTIDE SEQUENCE</scope>
    <source>
        <strain evidence="8">Ve6</strain>
    </source>
</reference>
<dbReference type="GO" id="GO:0061700">
    <property type="term" value="C:GATOR2 complex"/>
    <property type="evidence" value="ECO:0007669"/>
    <property type="project" value="TreeGrafter"/>
</dbReference>
<proteinExistence type="predicted"/>
<evidence type="ECO:0000256" key="6">
    <source>
        <dbReference type="PROSITE-ProRule" id="PRU00221"/>
    </source>
</evidence>
<dbReference type="GO" id="GO:0016239">
    <property type="term" value="P:positive regulation of macroautophagy"/>
    <property type="evidence" value="ECO:0007669"/>
    <property type="project" value="TreeGrafter"/>
</dbReference>
<protein>
    <recommendedName>
        <fullName evidence="10">WD repeat protein</fullName>
    </recommendedName>
</protein>
<keyword evidence="5" id="KW-0862">Zinc</keyword>
<dbReference type="KEGG" id="amus:LMH87_006857"/>
<feature type="repeat" description="WD" evidence="6">
    <location>
        <begin position="202"/>
        <end position="244"/>
    </location>
</feature>
<evidence type="ECO:0000313" key="8">
    <source>
        <dbReference type="EMBL" id="KAJ4165216.1"/>
    </source>
</evidence>
<dbReference type="PANTHER" id="PTHR46200:SF1">
    <property type="entry name" value="GATOR COMPLEX PROTEIN WDR24"/>
    <property type="match status" value="1"/>
</dbReference>
<organism evidence="8 9">
    <name type="scientific">Akanthomyces muscarius</name>
    <name type="common">Entomopathogenic fungus</name>
    <name type="synonym">Lecanicillium muscarium</name>
    <dbReference type="NCBI Taxonomy" id="2231603"/>
    <lineage>
        <taxon>Eukaryota</taxon>
        <taxon>Fungi</taxon>
        <taxon>Dikarya</taxon>
        <taxon>Ascomycota</taxon>
        <taxon>Pezizomycotina</taxon>
        <taxon>Sordariomycetes</taxon>
        <taxon>Hypocreomycetidae</taxon>
        <taxon>Hypocreales</taxon>
        <taxon>Cordycipitaceae</taxon>
        <taxon>Akanthomyces</taxon>
    </lineage>
</organism>
<feature type="region of interest" description="Disordered" evidence="7">
    <location>
        <begin position="1223"/>
        <end position="1313"/>
    </location>
</feature>
<keyword evidence="1 6" id="KW-0853">WD repeat</keyword>
<feature type="region of interest" description="Disordered" evidence="7">
    <location>
        <begin position="521"/>
        <end position="548"/>
    </location>
</feature>
<evidence type="ECO:0000256" key="5">
    <source>
        <dbReference type="ARBA" id="ARBA00022833"/>
    </source>
</evidence>
<feature type="compositionally biased region" description="Basic and acidic residues" evidence="7">
    <location>
        <begin position="876"/>
        <end position="893"/>
    </location>
</feature>
<feature type="region of interest" description="Disordered" evidence="7">
    <location>
        <begin position="470"/>
        <end position="492"/>
    </location>
</feature>
<feature type="repeat" description="WD" evidence="6">
    <location>
        <begin position="299"/>
        <end position="332"/>
    </location>
</feature>
<dbReference type="InterPro" id="IPR037590">
    <property type="entry name" value="WDR24"/>
</dbReference>
<evidence type="ECO:0000313" key="9">
    <source>
        <dbReference type="Proteomes" id="UP001144673"/>
    </source>
</evidence>
<sequence length="1313" mass="144009">MNEQDRGFLFHLHTSLPTEIPTSTFQGRASFTYASIRTRQHQFQPAQSYEIMRKLLGKPANDASVGDATVASTATATPTNYRPMKSQNAVYPVAAPVSCLDVSSDGRAAVLGGPHILKTLVLDSPDSPGFSFSEGIDIRASITSQKTSGSRANVVADQLNIRDLKWHENGTVFTACATGRIFGYDLSRLDSGGSDPLDYIQMQEDSRQINSLDVNPHLKSWLLSGSQDGIARVFDVSTAAATRSGILTFRQRFSPLKNNESIRKVMWSPRLGHEMACCTEGGVVLKWDVRQPSKPVLRINAHEKACSTMAWHPDGIHLISAGWDSKLHVWDLGGSADKRQKPKWTITTPAPVSCLSWRPGLWSATAQTRRVAQVAVSYDESTKKRYGASVVHIWDLARPTMPYKEIERFDSSPSAMLWRDQDMLWTVGQDGLFNQCDVAYAPKAIDRLSTSAMAFSPQGEAVMFLDERAQQSRPRPIMHHSETPSRPTYSSSPNAYLLSGSKSDSEEDVLGTFIGPRRKLAHRRRLSGRSGQLLSTTPPSSTNVSDEGRKTLSLDLSIGVTGMFKSPQVMSSGKLPASTKVPVYQYLTASYLETLERVLPNPDDKATLAQRVGVALEEFSKASENVRLYRLSQSWRVIAFAMDLLLKKRANYHLDARLTRFQKKQLDGGKSNPPKPHEIYGASYNGEETPRRPSAHAGSIDSRLHAVRSLLSEEIESTSNVPTPIARPADAIRHSEWENGHYQHGKKLTPIIEPESFNLGPSLHTYKDAAHSQGSSQAISDNSRESELSEVSITEGYDFYDTDALSRAIDVPEPKTKEAADQRSSRIKPVRHDSEDSMGEMFSISDGTKKRSLQNSSVEIAGASSKISSGSADTEFESRIHGDTQRRKPKTTDSPEDVFMISQTTASTDDTYPSQLSFASQSDSDQNASFQQSTAPAETVVSRADSTSNPATTYYNDPRPHVIEADYLPWPNDPDFLDMKGDNTVPAALDPYLLLKRAFDFECRSSAVNASAMVLLLRPLLPDDIIDTHLARGILRQHHQRLMRMGLFVEASFLRKLCIQGWPEGMPDWGENYSAIFGPAQQGVKTGLFCSACRKPREVDPSGGRDAVWTCERCRSVMAPCAVCNHRDAELPAHIPGDDADPGGADSDLWVSNWWWFCPGCAHGGHASCLQLWHGTMEADDPNSQTTKFSGGCCPLDGCGHACLPGKYRGEVVTARAEELGRATLDSTRARDELRGGGGGGGSRRSSPGGRDRSVRSDSYDIPQSKAVGMAREALNKGGSPSSGGILSSSPGRVPGTGERERRKSVKFVKTDR</sequence>
<dbReference type="PROSITE" id="PS00678">
    <property type="entry name" value="WD_REPEATS_1"/>
    <property type="match status" value="1"/>
</dbReference>
<feature type="region of interest" description="Disordered" evidence="7">
    <location>
        <begin position="808"/>
        <end position="956"/>
    </location>
</feature>
<dbReference type="Proteomes" id="UP001144673">
    <property type="component" value="Chromosome 1"/>
</dbReference>
<dbReference type="Gene3D" id="2.130.10.10">
    <property type="entry name" value="YVTN repeat-like/Quinoprotein amine dehydrogenase"/>
    <property type="match status" value="2"/>
</dbReference>
<dbReference type="InterPro" id="IPR001680">
    <property type="entry name" value="WD40_rpt"/>
</dbReference>
<evidence type="ECO:0000256" key="4">
    <source>
        <dbReference type="ARBA" id="ARBA00022771"/>
    </source>
</evidence>
<dbReference type="GO" id="GO:0005774">
    <property type="term" value="C:vacuolar membrane"/>
    <property type="evidence" value="ECO:0007669"/>
    <property type="project" value="TreeGrafter"/>
</dbReference>
<feature type="compositionally biased region" description="Low complexity" evidence="7">
    <location>
        <begin position="860"/>
        <end position="872"/>
    </location>
</feature>
<dbReference type="PROSITE" id="PS50082">
    <property type="entry name" value="WD_REPEATS_2"/>
    <property type="match status" value="2"/>
</dbReference>
<evidence type="ECO:0000256" key="3">
    <source>
        <dbReference type="ARBA" id="ARBA00022737"/>
    </source>
</evidence>
<dbReference type="InterPro" id="IPR019775">
    <property type="entry name" value="WD40_repeat_CS"/>
</dbReference>
<feature type="region of interest" description="Disordered" evidence="7">
    <location>
        <begin position="767"/>
        <end position="787"/>
    </location>
</feature>
<comment type="caution">
    <text evidence="8">The sequence shown here is derived from an EMBL/GenBank/DDBJ whole genome shotgun (WGS) entry which is preliminary data.</text>
</comment>
<evidence type="ECO:0000256" key="7">
    <source>
        <dbReference type="SAM" id="MobiDB-lite"/>
    </source>
</evidence>
<gene>
    <name evidence="8" type="ORF">LMH87_006857</name>
</gene>
<feature type="compositionally biased region" description="Low complexity" evidence="7">
    <location>
        <begin position="1278"/>
        <end position="1292"/>
    </location>
</feature>
<dbReference type="SUPFAM" id="SSF50978">
    <property type="entry name" value="WD40 repeat-like"/>
    <property type="match status" value="1"/>
</dbReference>
<feature type="region of interest" description="Disordered" evidence="7">
    <location>
        <begin position="664"/>
        <end position="699"/>
    </location>
</feature>
<keyword evidence="9" id="KW-1185">Reference proteome</keyword>
<dbReference type="SMART" id="SM00320">
    <property type="entry name" value="WD40"/>
    <property type="match status" value="4"/>
</dbReference>
<dbReference type="RefSeq" id="XP_056060131.1">
    <property type="nucleotide sequence ID" value="XM_056204813.1"/>
</dbReference>
<evidence type="ECO:0008006" key="10">
    <source>
        <dbReference type="Google" id="ProtNLM"/>
    </source>
</evidence>
<feature type="compositionally biased region" description="Polar residues" evidence="7">
    <location>
        <begin position="944"/>
        <end position="955"/>
    </location>
</feature>
<evidence type="ECO:0000256" key="2">
    <source>
        <dbReference type="ARBA" id="ARBA00022723"/>
    </source>
</evidence>
<dbReference type="GO" id="GO:1904263">
    <property type="term" value="P:positive regulation of TORC1 signaling"/>
    <property type="evidence" value="ECO:0007669"/>
    <property type="project" value="TreeGrafter"/>
</dbReference>
<feature type="compositionally biased region" description="Basic and acidic residues" evidence="7">
    <location>
        <begin position="810"/>
        <end position="835"/>
    </location>
</feature>
<feature type="compositionally biased region" description="Polar residues" evidence="7">
    <location>
        <begin position="772"/>
        <end position="781"/>
    </location>
</feature>
<accession>A0A9W8QR25</accession>
<keyword evidence="4" id="KW-0863">Zinc-finger</keyword>
<dbReference type="InterPro" id="IPR036322">
    <property type="entry name" value="WD40_repeat_dom_sf"/>
</dbReference>
<name>A0A9W8QR25_AKAMU</name>
<dbReference type="Pfam" id="PF00400">
    <property type="entry name" value="WD40"/>
    <property type="match status" value="1"/>
</dbReference>
<dbReference type="EMBL" id="JAJHUN010000001">
    <property type="protein sequence ID" value="KAJ4165216.1"/>
    <property type="molecule type" value="Genomic_DNA"/>
</dbReference>
<dbReference type="InterPro" id="IPR015943">
    <property type="entry name" value="WD40/YVTN_repeat-like_dom_sf"/>
</dbReference>
<dbReference type="GO" id="GO:0005829">
    <property type="term" value="C:cytosol"/>
    <property type="evidence" value="ECO:0007669"/>
    <property type="project" value="TreeGrafter"/>
</dbReference>
<feature type="compositionally biased region" description="Basic and acidic residues" evidence="7">
    <location>
        <begin position="1250"/>
        <end position="1259"/>
    </location>
</feature>